<protein>
    <recommendedName>
        <fullName evidence="1">Putative zinc ribbon domain-containing protein</fullName>
    </recommendedName>
</protein>
<accession>A0A1F7XCC8</accession>
<reference evidence="2 3" key="1">
    <citation type="journal article" date="2016" name="Nat. Commun.">
        <title>Thousands of microbial genomes shed light on interconnected biogeochemical processes in an aquifer system.</title>
        <authorList>
            <person name="Anantharaman K."/>
            <person name="Brown C.T."/>
            <person name="Hug L.A."/>
            <person name="Sharon I."/>
            <person name="Castelle C.J."/>
            <person name="Probst A.J."/>
            <person name="Thomas B.C."/>
            <person name="Singh A."/>
            <person name="Wilkins M.J."/>
            <person name="Karaoz U."/>
            <person name="Brodie E.L."/>
            <person name="Williams K.H."/>
            <person name="Hubbard S.S."/>
            <person name="Banfield J.F."/>
        </authorList>
    </citation>
    <scope>NUCLEOTIDE SEQUENCE [LARGE SCALE GENOMIC DNA]</scope>
</reference>
<dbReference type="InterPro" id="IPR025868">
    <property type="entry name" value="Zn_ribbon_dom_put"/>
</dbReference>
<name>A0A1F7XCC8_9BACT</name>
<gene>
    <name evidence="2" type="ORF">A2Z22_04815</name>
</gene>
<organism evidence="2 3">
    <name type="scientific">Candidatus Woesebacteria bacterium RBG_16_34_12</name>
    <dbReference type="NCBI Taxonomy" id="1802480"/>
    <lineage>
        <taxon>Bacteria</taxon>
        <taxon>Candidatus Woeseibacteriota</taxon>
    </lineage>
</organism>
<sequence>MKMKKCASCGMLLDESSISKFSEVYCIYCQNQVTRELKSYKKVREGSIKAAMEFMGKTRKEAEKMADEILPNLPRWKK</sequence>
<evidence type="ECO:0000313" key="2">
    <source>
        <dbReference type="EMBL" id="OGM11975.1"/>
    </source>
</evidence>
<evidence type="ECO:0000259" key="1">
    <source>
        <dbReference type="Pfam" id="PF12674"/>
    </source>
</evidence>
<dbReference type="EMBL" id="MGFS01000006">
    <property type="protein sequence ID" value="OGM11975.1"/>
    <property type="molecule type" value="Genomic_DNA"/>
</dbReference>
<evidence type="ECO:0000313" key="3">
    <source>
        <dbReference type="Proteomes" id="UP000177053"/>
    </source>
</evidence>
<feature type="domain" description="Putative zinc ribbon" evidence="1">
    <location>
        <begin position="6"/>
        <end position="77"/>
    </location>
</feature>
<dbReference type="Pfam" id="PF12674">
    <property type="entry name" value="Zn_ribbon_2"/>
    <property type="match status" value="1"/>
</dbReference>
<dbReference type="Proteomes" id="UP000177053">
    <property type="component" value="Unassembled WGS sequence"/>
</dbReference>
<proteinExistence type="predicted"/>
<dbReference type="AlphaFoldDB" id="A0A1F7XCC8"/>
<comment type="caution">
    <text evidence="2">The sequence shown here is derived from an EMBL/GenBank/DDBJ whole genome shotgun (WGS) entry which is preliminary data.</text>
</comment>